<comment type="catalytic activity">
    <reaction evidence="15">
        <text>2'-deoxyribonucleotide-(2'-deoxyribose 5'-phosphate)-2'-deoxyribonucleotide-DNA = a 3'-end 2'-deoxyribonucleotide-(2,3-dehydro-2,3-deoxyribose 5'-phosphate)-DNA + a 5'-end 5'-phospho-2'-deoxyribonucleoside-DNA + H(+)</text>
        <dbReference type="Rhea" id="RHEA:66592"/>
        <dbReference type="Rhea" id="RHEA-COMP:13180"/>
        <dbReference type="Rhea" id="RHEA-COMP:16897"/>
        <dbReference type="Rhea" id="RHEA-COMP:17067"/>
        <dbReference type="ChEBI" id="CHEBI:15378"/>
        <dbReference type="ChEBI" id="CHEBI:136412"/>
        <dbReference type="ChEBI" id="CHEBI:157695"/>
        <dbReference type="ChEBI" id="CHEBI:167181"/>
        <dbReference type="EC" id="4.2.99.18"/>
    </reaction>
</comment>
<dbReference type="InterPro" id="IPR012319">
    <property type="entry name" value="FPG_cat"/>
</dbReference>
<keyword evidence="12" id="KW-0456">Lyase</keyword>
<dbReference type="InterPro" id="IPR015886">
    <property type="entry name" value="H2TH_FPG"/>
</dbReference>
<dbReference type="SMART" id="SM00898">
    <property type="entry name" value="Fapy_DNA_glyco"/>
    <property type="match status" value="1"/>
</dbReference>
<evidence type="ECO:0000256" key="1">
    <source>
        <dbReference type="ARBA" id="ARBA00001668"/>
    </source>
</evidence>
<evidence type="ECO:0000256" key="15">
    <source>
        <dbReference type="ARBA" id="ARBA00044632"/>
    </source>
</evidence>
<dbReference type="InterPro" id="IPR010979">
    <property type="entry name" value="Ribosomal_uS13-like_H2TH"/>
</dbReference>
<keyword evidence="8" id="KW-0378">Hydrolase</keyword>
<evidence type="ECO:0000256" key="3">
    <source>
        <dbReference type="ARBA" id="ARBA00009409"/>
    </source>
</evidence>
<keyword evidence="13" id="KW-0511">Multifunctional enzyme</keyword>
<dbReference type="InterPro" id="IPR035937">
    <property type="entry name" value="FPG_N"/>
</dbReference>
<keyword evidence="11" id="KW-0234">DNA repair</keyword>
<evidence type="ECO:0000256" key="13">
    <source>
        <dbReference type="ARBA" id="ARBA00023268"/>
    </source>
</evidence>
<evidence type="ECO:0000256" key="5">
    <source>
        <dbReference type="ARBA" id="ARBA00022723"/>
    </source>
</evidence>
<dbReference type="SUPFAM" id="SSF57716">
    <property type="entry name" value="Glucocorticoid receptor-like (DNA-binding domain)"/>
    <property type="match status" value="1"/>
</dbReference>
<dbReference type="Gene3D" id="1.10.8.50">
    <property type="match status" value="1"/>
</dbReference>
<dbReference type="GO" id="GO:0140078">
    <property type="term" value="F:class I DNA-(apurinic or apyrimidinic site) endonuclease activity"/>
    <property type="evidence" value="ECO:0007669"/>
    <property type="project" value="UniProtKB-EC"/>
</dbReference>
<dbReference type="InterPro" id="IPR000214">
    <property type="entry name" value="Znf_DNA_glyclase/AP_lyase"/>
</dbReference>
<comment type="caution">
    <text evidence="19">The sequence shown here is derived from an EMBL/GenBank/DDBJ whole genome shotgun (WGS) entry which is preliminary data.</text>
</comment>
<dbReference type="Pfam" id="PF01149">
    <property type="entry name" value="Fapy_DNA_glyco"/>
    <property type="match status" value="1"/>
</dbReference>
<evidence type="ECO:0000256" key="11">
    <source>
        <dbReference type="ARBA" id="ARBA00023204"/>
    </source>
</evidence>
<dbReference type="GO" id="GO:0006284">
    <property type="term" value="P:base-excision repair"/>
    <property type="evidence" value="ECO:0007669"/>
    <property type="project" value="InterPro"/>
</dbReference>
<feature type="domain" description="Formamidopyrimidine-DNA glycosylase catalytic" evidence="18">
    <location>
        <begin position="2"/>
        <end position="123"/>
    </location>
</feature>
<evidence type="ECO:0000256" key="16">
    <source>
        <dbReference type="PROSITE-ProRule" id="PRU00391"/>
    </source>
</evidence>
<dbReference type="PANTHER" id="PTHR22993:SF9">
    <property type="entry name" value="FORMAMIDOPYRIMIDINE-DNA GLYCOSYLASE"/>
    <property type="match status" value="1"/>
</dbReference>
<comment type="catalytic activity">
    <reaction evidence="1">
        <text>Hydrolysis of DNA containing ring-opened 7-methylguanine residues, releasing 2,6-diamino-4-hydroxy-5-(N-methyl)formamidopyrimidine.</text>
        <dbReference type="EC" id="3.2.2.23"/>
    </reaction>
</comment>
<dbReference type="GO" id="GO:0003684">
    <property type="term" value="F:damaged DNA binding"/>
    <property type="evidence" value="ECO:0007669"/>
    <property type="project" value="InterPro"/>
</dbReference>
<dbReference type="PROSITE" id="PS51066">
    <property type="entry name" value="ZF_FPG_2"/>
    <property type="match status" value="1"/>
</dbReference>
<dbReference type="AlphaFoldDB" id="A0A1F7YKF1"/>
<dbReference type="GO" id="GO:0034039">
    <property type="term" value="F:8-oxo-7,8-dihydroguanine DNA N-glycosylase activity"/>
    <property type="evidence" value="ECO:0007669"/>
    <property type="project" value="TreeGrafter"/>
</dbReference>
<dbReference type="InterPro" id="IPR020629">
    <property type="entry name" value="FPG_Glyclase"/>
</dbReference>
<dbReference type="NCBIfam" id="TIGR00577">
    <property type="entry name" value="fpg"/>
    <property type="match status" value="1"/>
</dbReference>
<evidence type="ECO:0000256" key="8">
    <source>
        <dbReference type="ARBA" id="ARBA00022801"/>
    </source>
</evidence>
<keyword evidence="7 16" id="KW-0863">Zinc-finger</keyword>
<organism evidence="19 20">
    <name type="scientific">Candidatus Woesebacteria bacterium RIFCSPHIGHO2_01_FULL_39_28</name>
    <dbReference type="NCBI Taxonomy" id="1802496"/>
    <lineage>
        <taxon>Bacteria</taxon>
        <taxon>Candidatus Woeseibacteriota</taxon>
    </lineage>
</organism>
<dbReference type="Gene3D" id="3.20.190.10">
    <property type="entry name" value="MutM-like, N-terminal"/>
    <property type="match status" value="1"/>
</dbReference>
<evidence type="ECO:0000256" key="14">
    <source>
        <dbReference type="ARBA" id="ARBA00023295"/>
    </source>
</evidence>
<evidence type="ECO:0000313" key="20">
    <source>
        <dbReference type="Proteomes" id="UP000178851"/>
    </source>
</evidence>
<dbReference type="Proteomes" id="UP000178851">
    <property type="component" value="Unassembled WGS sequence"/>
</dbReference>
<reference evidence="19 20" key="1">
    <citation type="journal article" date="2016" name="Nat. Commun.">
        <title>Thousands of microbial genomes shed light on interconnected biogeochemical processes in an aquifer system.</title>
        <authorList>
            <person name="Anantharaman K."/>
            <person name="Brown C.T."/>
            <person name="Hug L.A."/>
            <person name="Sharon I."/>
            <person name="Castelle C.J."/>
            <person name="Probst A.J."/>
            <person name="Thomas B.C."/>
            <person name="Singh A."/>
            <person name="Wilkins M.J."/>
            <person name="Karaoz U."/>
            <person name="Brodie E.L."/>
            <person name="Williams K.H."/>
            <person name="Hubbard S.S."/>
            <person name="Banfield J.F."/>
        </authorList>
    </citation>
    <scope>NUCLEOTIDE SEQUENCE [LARGE SCALE GENOMIC DNA]</scope>
</reference>
<dbReference type="CDD" id="cd08966">
    <property type="entry name" value="EcFpg-like_N"/>
    <property type="match status" value="1"/>
</dbReference>
<evidence type="ECO:0000256" key="7">
    <source>
        <dbReference type="ARBA" id="ARBA00022771"/>
    </source>
</evidence>
<keyword evidence="14" id="KW-0326">Glycosidase</keyword>
<keyword evidence="5" id="KW-0479">Metal-binding</keyword>
<evidence type="ECO:0000256" key="10">
    <source>
        <dbReference type="ARBA" id="ARBA00023125"/>
    </source>
</evidence>
<dbReference type="FunFam" id="1.10.8.50:FF:000003">
    <property type="entry name" value="Formamidopyrimidine-DNA glycosylase"/>
    <property type="match status" value="1"/>
</dbReference>
<dbReference type="PROSITE" id="PS51068">
    <property type="entry name" value="FPG_CAT"/>
    <property type="match status" value="1"/>
</dbReference>
<dbReference type="NCBIfam" id="NF002211">
    <property type="entry name" value="PRK01103.1"/>
    <property type="match status" value="1"/>
</dbReference>
<dbReference type="SMART" id="SM01232">
    <property type="entry name" value="H2TH"/>
    <property type="match status" value="1"/>
</dbReference>
<sequence length="282" mass="31689">MPELPEVETIKLGLQKYLVSHVIEDVIINNQKIFGGDKKDLIGSKIKDVRRFAKVLSIDLSNGNSIIIHVKLTGQLIYRGPNLRGSLNLSKKVVGGVPGKHTHVIFKLDRGGTLYYNDVRRFGWIKIIKTSDVETSEFIGKLGPEPFGKLNKSLFKEIILKSKQPIKIVLMDQTKIGGIGNIYANDALWLSRIDPRKRSKELSDQEIKNLYEAVLEVLKEGIKRGGASELAFVTPDGSEGNYQKHFLAYGQEGKLCPRCKKAKFQKFFLGGRGTYWCPNCQK</sequence>
<evidence type="ECO:0000256" key="12">
    <source>
        <dbReference type="ARBA" id="ARBA00023239"/>
    </source>
</evidence>
<evidence type="ECO:0000313" key="19">
    <source>
        <dbReference type="EMBL" id="OGM27068.1"/>
    </source>
</evidence>
<keyword evidence="9" id="KW-0862">Zinc</keyword>
<comment type="similarity">
    <text evidence="3">Belongs to the FPG family.</text>
</comment>
<comment type="subunit">
    <text evidence="4">Monomer.</text>
</comment>
<keyword evidence="10" id="KW-0238">DNA-binding</keyword>
<dbReference type="PANTHER" id="PTHR22993">
    <property type="entry name" value="FORMAMIDOPYRIMIDINE-DNA GLYCOSYLASE"/>
    <property type="match status" value="1"/>
</dbReference>
<evidence type="ECO:0000256" key="9">
    <source>
        <dbReference type="ARBA" id="ARBA00022833"/>
    </source>
</evidence>
<accession>A0A1F7YKF1</accession>
<dbReference type="SUPFAM" id="SSF46946">
    <property type="entry name" value="S13-like H2TH domain"/>
    <property type="match status" value="1"/>
</dbReference>
<evidence type="ECO:0000259" key="17">
    <source>
        <dbReference type="PROSITE" id="PS51066"/>
    </source>
</evidence>
<keyword evidence="6" id="KW-0227">DNA damage</keyword>
<name>A0A1F7YKF1_9BACT</name>
<dbReference type="GO" id="GO:0008270">
    <property type="term" value="F:zinc ion binding"/>
    <property type="evidence" value="ECO:0007669"/>
    <property type="project" value="UniProtKB-KW"/>
</dbReference>
<dbReference type="SUPFAM" id="SSF81624">
    <property type="entry name" value="N-terminal domain of MutM-like DNA repair proteins"/>
    <property type="match status" value="1"/>
</dbReference>
<feature type="domain" description="FPG-type" evidence="17">
    <location>
        <begin position="247"/>
        <end position="282"/>
    </location>
</feature>
<protein>
    <submittedName>
        <fullName evidence="19">DNA-formamidopyrimidine glycosylase</fullName>
    </submittedName>
</protein>
<evidence type="ECO:0000256" key="2">
    <source>
        <dbReference type="ARBA" id="ARBA00001947"/>
    </source>
</evidence>
<dbReference type="Pfam" id="PF06831">
    <property type="entry name" value="H2TH"/>
    <property type="match status" value="1"/>
</dbReference>
<dbReference type="EMBL" id="MGGI01000008">
    <property type="protein sequence ID" value="OGM27068.1"/>
    <property type="molecule type" value="Genomic_DNA"/>
</dbReference>
<evidence type="ECO:0000256" key="6">
    <source>
        <dbReference type="ARBA" id="ARBA00022763"/>
    </source>
</evidence>
<evidence type="ECO:0000259" key="18">
    <source>
        <dbReference type="PROSITE" id="PS51068"/>
    </source>
</evidence>
<proteinExistence type="inferred from homology"/>
<gene>
    <name evidence="19" type="ORF">A2627_01915</name>
</gene>
<evidence type="ECO:0000256" key="4">
    <source>
        <dbReference type="ARBA" id="ARBA00011245"/>
    </source>
</evidence>
<comment type="cofactor">
    <cofactor evidence="2">
        <name>Zn(2+)</name>
        <dbReference type="ChEBI" id="CHEBI:29105"/>
    </cofactor>
</comment>